<sequence>MSTALFVQATFFNTDNKSTDNKLMTTAAVSHNQASQDNIMVVNLQKELQKRLEEDAGVKTLYITMGGEPRFNRALFENKSLALFVGDSMSIHHFTDDYGRITRRLLILYPMTFSRREAIPKQQILKKVEKAANQPEDNCGIEVVDLVELQKKHVYLEGQAAACYSYNGEFVYMALSGRSSEQVLSIICAPENLNIPNEKRFVFTAVLPHRSKENGRVIGEDVIPYTSLVGWCGKGICAWGLEFLRFPSEKDQEAFYEHLENNYSKVINLDESELRAFCGNAREVAIAHGNGERRVLCISHQALNALRPFKRQMLEDWYGLGNILPFYADVLERRAGRSVGSLVSVPVIHGEVLPLPGELGVIEAAKVDIKDGGC</sequence>
<dbReference type="Proteomes" id="UP000266743">
    <property type="component" value="Chromosome 4"/>
</dbReference>
<accession>A0A3L6L8R3</accession>
<dbReference type="GO" id="GO:0016740">
    <property type="term" value="F:transferase activity"/>
    <property type="evidence" value="ECO:0007669"/>
    <property type="project" value="UniProtKB-KW"/>
</dbReference>
<keyword evidence="1" id="KW-0808">Transferase</keyword>
<proteinExistence type="predicted"/>
<protein>
    <submittedName>
        <fullName evidence="1">Amidinotransferase</fullName>
    </submittedName>
</protein>
<gene>
    <name evidence="1" type="ORF">DPX39_040015700</name>
</gene>
<evidence type="ECO:0000313" key="1">
    <source>
        <dbReference type="EMBL" id="RHW73012.1"/>
    </source>
</evidence>
<reference evidence="1" key="1">
    <citation type="submission" date="2018-09" db="EMBL/GenBank/DDBJ databases">
        <title>whole genome sequence of T. equiperdum IVM-t1 strain.</title>
        <authorList>
            <person name="Suganuma K."/>
        </authorList>
    </citation>
    <scope>NUCLEOTIDE SEQUENCE [LARGE SCALE GENOMIC DNA]</scope>
    <source>
        <strain evidence="1">IVM-t1</strain>
    </source>
</reference>
<dbReference type="PANTHER" id="PTHR43224:SF1">
    <property type="entry name" value="AMIDINOTRANSFERASE"/>
    <property type="match status" value="1"/>
</dbReference>
<comment type="caution">
    <text evidence="1">The sequence shown here is derived from an EMBL/GenBank/DDBJ whole genome shotgun (WGS) entry which is preliminary data.</text>
</comment>
<dbReference type="InterPro" id="IPR014541">
    <property type="entry name" value="Amdntrnsf_FN0238"/>
</dbReference>
<dbReference type="Pfam" id="PF19420">
    <property type="entry name" value="DDAH_eukar"/>
    <property type="match status" value="2"/>
</dbReference>
<dbReference type="AlphaFoldDB" id="A0A3L6L8R3"/>
<name>A0A3L6L8R3_9TRYP</name>
<dbReference type="EMBL" id="QSBY01000004">
    <property type="protein sequence ID" value="RHW73012.1"/>
    <property type="molecule type" value="Genomic_DNA"/>
</dbReference>
<organism evidence="1">
    <name type="scientific">Trypanosoma brucei equiperdum</name>
    <dbReference type="NCBI Taxonomy" id="630700"/>
    <lineage>
        <taxon>Eukaryota</taxon>
        <taxon>Discoba</taxon>
        <taxon>Euglenozoa</taxon>
        <taxon>Kinetoplastea</taxon>
        <taxon>Metakinetoplastina</taxon>
        <taxon>Trypanosomatida</taxon>
        <taxon>Trypanosomatidae</taxon>
        <taxon>Trypanosoma</taxon>
    </lineage>
</organism>
<dbReference type="PANTHER" id="PTHR43224">
    <property type="entry name" value="AMIDINOTRANSFERASE"/>
    <property type="match status" value="1"/>
</dbReference>